<evidence type="ECO:0000256" key="6">
    <source>
        <dbReference type="SAM" id="Phobius"/>
    </source>
</evidence>
<dbReference type="RefSeq" id="WP_162668089.1">
    <property type="nucleotide sequence ID" value="NZ_LR593886.1"/>
</dbReference>
<proteinExistence type="inferred from homology"/>
<keyword evidence="6" id="KW-0812">Transmembrane</keyword>
<feature type="transmembrane region" description="Helical" evidence="6">
    <location>
        <begin position="248"/>
        <end position="267"/>
    </location>
</feature>
<evidence type="ECO:0000313" key="9">
    <source>
        <dbReference type="EMBL" id="VTR93350.1"/>
    </source>
</evidence>
<evidence type="ECO:0000256" key="4">
    <source>
        <dbReference type="ARBA" id="ARBA00023163"/>
    </source>
</evidence>
<evidence type="ECO:0000256" key="1">
    <source>
        <dbReference type="ARBA" id="ARBA00010641"/>
    </source>
</evidence>
<dbReference type="GO" id="GO:0016987">
    <property type="term" value="F:sigma factor activity"/>
    <property type="evidence" value="ECO:0007669"/>
    <property type="project" value="UniProtKB-KW"/>
</dbReference>
<dbReference type="Gene3D" id="1.10.10.10">
    <property type="entry name" value="Winged helix-like DNA-binding domain superfamily/Winged helix DNA-binding domain"/>
    <property type="match status" value="1"/>
</dbReference>
<keyword evidence="4" id="KW-0804">Transcription</keyword>
<dbReference type="InterPro" id="IPR036388">
    <property type="entry name" value="WH-like_DNA-bd_sf"/>
</dbReference>
<keyword evidence="6" id="KW-1133">Transmembrane helix</keyword>
<keyword evidence="3" id="KW-0731">Sigma factor</keyword>
<dbReference type="Proteomes" id="UP000464178">
    <property type="component" value="Chromosome"/>
</dbReference>
<organism evidence="9 10">
    <name type="scientific">Gemmata massiliana</name>
    <dbReference type="NCBI Taxonomy" id="1210884"/>
    <lineage>
        <taxon>Bacteria</taxon>
        <taxon>Pseudomonadati</taxon>
        <taxon>Planctomycetota</taxon>
        <taxon>Planctomycetia</taxon>
        <taxon>Gemmatales</taxon>
        <taxon>Gemmataceae</taxon>
        <taxon>Gemmata</taxon>
    </lineage>
</organism>
<protein>
    <recommendedName>
        <fullName evidence="11">RNA polymerase sigma-70 region 2 domain-containing protein</fullName>
    </recommendedName>
</protein>
<dbReference type="CDD" id="cd14724">
    <property type="entry name" value="ZIP_Gal4-like_1"/>
    <property type="match status" value="1"/>
</dbReference>
<feature type="compositionally biased region" description="Basic and acidic residues" evidence="5">
    <location>
        <begin position="409"/>
        <end position="426"/>
    </location>
</feature>
<dbReference type="NCBIfam" id="TIGR02937">
    <property type="entry name" value="sigma70-ECF"/>
    <property type="match status" value="1"/>
</dbReference>
<evidence type="ECO:0000256" key="3">
    <source>
        <dbReference type="ARBA" id="ARBA00023082"/>
    </source>
</evidence>
<evidence type="ECO:0008006" key="11">
    <source>
        <dbReference type="Google" id="ProtNLM"/>
    </source>
</evidence>
<keyword evidence="2" id="KW-0805">Transcription regulation</keyword>
<dbReference type="InterPro" id="IPR013324">
    <property type="entry name" value="RNA_pol_sigma_r3/r4-like"/>
</dbReference>
<dbReference type="Pfam" id="PF04542">
    <property type="entry name" value="Sigma70_r2"/>
    <property type="match status" value="1"/>
</dbReference>
<evidence type="ECO:0000259" key="8">
    <source>
        <dbReference type="Pfam" id="PF08281"/>
    </source>
</evidence>
<dbReference type="EMBL" id="LR593886">
    <property type="protein sequence ID" value="VTR93350.1"/>
    <property type="molecule type" value="Genomic_DNA"/>
</dbReference>
<dbReference type="InterPro" id="IPR013325">
    <property type="entry name" value="RNA_pol_sigma_r2"/>
</dbReference>
<accession>A0A6P2D1T4</accession>
<sequence length="457" mass="49977">MNQNLHPIRWATAEAMQTDGQLLEAYSDRRDGAAFAELVRRHGPMVWGVCRRMLPNRQDAEDAFQATFLVLVRKSASVRPAERVGNWLHGVAVRAAQKAAAAARRRERSVEDVADPAVVESGSWRDVLPILDEELRLLPDKYRSVIVLCDLEQMTRAAAARQLGVPEGTVAGWLARARALLGKRLARRGVGTPALAALISERVVSAVVPASVVRATIEAANQARQAPVGVATLTEGVIRAMLLNKIKGAAIVVLVGFGVMASGAALLTRTTAAAQPAHTETTGPEKGVERPASSPTVGYVRSDRRPEPSAARYKALFEQILDVVDDYFDQIATPNIYGGRIEARQSVGNRTVVVDIRTTEKGSYSVSVWVLHEATGGKPAGRDVELERVILRRLDAQTEDRPGQSIPSRARESVEPEDDHVRRLQKEVDELRERVRALERRLSNRENSVPPPAKDGR</sequence>
<dbReference type="GO" id="GO:0003677">
    <property type="term" value="F:DNA binding"/>
    <property type="evidence" value="ECO:0007669"/>
    <property type="project" value="InterPro"/>
</dbReference>
<dbReference type="AlphaFoldDB" id="A0A6P2D1T4"/>
<dbReference type="PANTHER" id="PTHR43133:SF51">
    <property type="entry name" value="RNA POLYMERASE SIGMA FACTOR"/>
    <property type="match status" value="1"/>
</dbReference>
<evidence type="ECO:0000313" key="10">
    <source>
        <dbReference type="Proteomes" id="UP000464178"/>
    </source>
</evidence>
<dbReference type="Pfam" id="PF08281">
    <property type="entry name" value="Sigma70_r4_2"/>
    <property type="match status" value="1"/>
</dbReference>
<evidence type="ECO:0000259" key="7">
    <source>
        <dbReference type="Pfam" id="PF04542"/>
    </source>
</evidence>
<gene>
    <name evidence="9" type="ORF">SOIL9_43640</name>
</gene>
<keyword evidence="10" id="KW-1185">Reference proteome</keyword>
<dbReference type="InterPro" id="IPR007627">
    <property type="entry name" value="RNA_pol_sigma70_r2"/>
</dbReference>
<comment type="similarity">
    <text evidence="1">Belongs to the sigma-70 factor family. ECF subfamily.</text>
</comment>
<keyword evidence="6" id="KW-0472">Membrane</keyword>
<feature type="domain" description="RNA polymerase sigma factor 70 region 4 type 2" evidence="8">
    <location>
        <begin position="131"/>
        <end position="181"/>
    </location>
</feature>
<evidence type="ECO:0000256" key="2">
    <source>
        <dbReference type="ARBA" id="ARBA00023015"/>
    </source>
</evidence>
<reference evidence="9 10" key="1">
    <citation type="submission" date="2019-05" db="EMBL/GenBank/DDBJ databases">
        <authorList>
            <consortium name="Science for Life Laboratories"/>
        </authorList>
    </citation>
    <scope>NUCLEOTIDE SEQUENCE [LARGE SCALE GENOMIC DNA]</scope>
    <source>
        <strain evidence="9">Soil9</strain>
    </source>
</reference>
<feature type="region of interest" description="Disordered" evidence="5">
    <location>
        <begin position="396"/>
        <end position="426"/>
    </location>
</feature>
<dbReference type="SUPFAM" id="SSF88659">
    <property type="entry name" value="Sigma3 and sigma4 domains of RNA polymerase sigma factors"/>
    <property type="match status" value="1"/>
</dbReference>
<dbReference type="SUPFAM" id="SSF88946">
    <property type="entry name" value="Sigma2 domain of RNA polymerase sigma factors"/>
    <property type="match status" value="1"/>
</dbReference>
<evidence type="ECO:0000256" key="5">
    <source>
        <dbReference type="SAM" id="MobiDB-lite"/>
    </source>
</evidence>
<feature type="region of interest" description="Disordered" evidence="5">
    <location>
        <begin position="272"/>
        <end position="305"/>
    </location>
</feature>
<dbReference type="InterPro" id="IPR014284">
    <property type="entry name" value="RNA_pol_sigma-70_dom"/>
</dbReference>
<name>A0A6P2D1T4_9BACT</name>
<dbReference type="InterPro" id="IPR013249">
    <property type="entry name" value="RNA_pol_sigma70_r4_t2"/>
</dbReference>
<dbReference type="GO" id="GO:0006352">
    <property type="term" value="P:DNA-templated transcription initiation"/>
    <property type="evidence" value="ECO:0007669"/>
    <property type="project" value="InterPro"/>
</dbReference>
<dbReference type="Gene3D" id="1.10.1740.10">
    <property type="match status" value="1"/>
</dbReference>
<dbReference type="KEGG" id="gms:SOIL9_43640"/>
<dbReference type="PANTHER" id="PTHR43133">
    <property type="entry name" value="RNA POLYMERASE ECF-TYPE SIGMA FACTO"/>
    <property type="match status" value="1"/>
</dbReference>
<feature type="domain" description="RNA polymerase sigma-70 region 2" evidence="7">
    <location>
        <begin position="38"/>
        <end position="105"/>
    </location>
</feature>
<dbReference type="InterPro" id="IPR039425">
    <property type="entry name" value="RNA_pol_sigma-70-like"/>
</dbReference>